<dbReference type="Pfam" id="PF04290">
    <property type="entry name" value="DctQ"/>
    <property type="match status" value="1"/>
</dbReference>
<keyword evidence="7 9" id="KW-0472">Membrane</keyword>
<feature type="transmembrane region" description="Helical" evidence="9">
    <location>
        <begin position="84"/>
        <end position="105"/>
    </location>
</feature>
<evidence type="ECO:0000256" key="4">
    <source>
        <dbReference type="ARBA" id="ARBA00022519"/>
    </source>
</evidence>
<protein>
    <submittedName>
        <fullName evidence="11">TRAP transporter small permease</fullName>
    </submittedName>
</protein>
<evidence type="ECO:0000256" key="1">
    <source>
        <dbReference type="ARBA" id="ARBA00004429"/>
    </source>
</evidence>
<dbReference type="Proteomes" id="UP000595823">
    <property type="component" value="Chromosome"/>
</dbReference>
<organism evidence="11 12">
    <name type="scientific">Salicibibacter cibarius</name>
    <dbReference type="NCBI Taxonomy" id="2743000"/>
    <lineage>
        <taxon>Bacteria</taxon>
        <taxon>Bacillati</taxon>
        <taxon>Bacillota</taxon>
        <taxon>Bacilli</taxon>
        <taxon>Bacillales</taxon>
        <taxon>Bacillaceae</taxon>
        <taxon>Salicibibacter</taxon>
    </lineage>
</organism>
<evidence type="ECO:0000256" key="6">
    <source>
        <dbReference type="ARBA" id="ARBA00022989"/>
    </source>
</evidence>
<dbReference type="GO" id="GO:0015740">
    <property type="term" value="P:C4-dicarboxylate transport"/>
    <property type="evidence" value="ECO:0007669"/>
    <property type="project" value="TreeGrafter"/>
</dbReference>
<feature type="domain" description="Tripartite ATP-independent periplasmic transporters DctQ component" evidence="10">
    <location>
        <begin position="23"/>
        <end position="150"/>
    </location>
</feature>
<comment type="subcellular location">
    <subcellularLocation>
        <location evidence="1">Cell inner membrane</location>
        <topology evidence="1">Multi-pass membrane protein</topology>
    </subcellularLocation>
</comment>
<dbReference type="AlphaFoldDB" id="A0A7T6Z2F2"/>
<keyword evidence="4" id="KW-0997">Cell inner membrane</keyword>
<keyword evidence="6 9" id="KW-1133">Transmembrane helix</keyword>
<dbReference type="EMBL" id="CP054705">
    <property type="protein sequence ID" value="QQK75715.1"/>
    <property type="molecule type" value="Genomic_DNA"/>
</dbReference>
<keyword evidence="5 9" id="KW-0812">Transmembrane</keyword>
<feature type="transmembrane region" description="Helical" evidence="9">
    <location>
        <begin position="125"/>
        <end position="146"/>
    </location>
</feature>
<reference evidence="11 12" key="1">
    <citation type="submission" date="2020-06" db="EMBL/GenBank/DDBJ databases">
        <title>Genomic analysis of Salicibibacter sp. NKC5-3.</title>
        <authorList>
            <person name="Oh Y.J."/>
        </authorList>
    </citation>
    <scope>NUCLEOTIDE SEQUENCE [LARGE SCALE GENOMIC DNA]</scope>
    <source>
        <strain evidence="11 12">NKC5-3</strain>
    </source>
</reference>
<feature type="transmembrane region" description="Helical" evidence="9">
    <location>
        <begin position="12"/>
        <end position="30"/>
    </location>
</feature>
<dbReference type="PANTHER" id="PTHR35011">
    <property type="entry name" value="2,3-DIKETO-L-GULONATE TRAP TRANSPORTER SMALL PERMEASE PROTEIN YIAM"/>
    <property type="match status" value="1"/>
</dbReference>
<feature type="transmembrane region" description="Helical" evidence="9">
    <location>
        <begin position="45"/>
        <end position="63"/>
    </location>
</feature>
<dbReference type="RefSeq" id="WP_200128349.1">
    <property type="nucleotide sequence ID" value="NZ_CP054705.1"/>
</dbReference>
<evidence type="ECO:0000259" key="10">
    <source>
        <dbReference type="Pfam" id="PF04290"/>
    </source>
</evidence>
<keyword evidence="3" id="KW-1003">Cell membrane</keyword>
<dbReference type="InterPro" id="IPR055348">
    <property type="entry name" value="DctQ"/>
</dbReference>
<dbReference type="GO" id="GO:0022857">
    <property type="term" value="F:transmembrane transporter activity"/>
    <property type="evidence" value="ECO:0007669"/>
    <property type="project" value="TreeGrafter"/>
</dbReference>
<evidence type="ECO:0000256" key="7">
    <source>
        <dbReference type="ARBA" id="ARBA00023136"/>
    </source>
</evidence>
<proteinExistence type="inferred from homology"/>
<gene>
    <name evidence="11" type="ORF">HUG15_09150</name>
</gene>
<sequence length="159" mass="18365">MKAATVFDKILKYMAILLFTSLLIVVIIQILDRYLPYSAVWTEELSRYLFVYAITFAAPLAIRKNEFIQVDLLINALPEKWRRLYQSFMYLLVAAFSVALFIEGVRFYQLGGEFVAPALDIPMSYVYASVPLLAVFLFIYSIIFIVDRFTKRMSEGDPS</sequence>
<keyword evidence="2" id="KW-0813">Transport</keyword>
<evidence type="ECO:0000313" key="11">
    <source>
        <dbReference type="EMBL" id="QQK75715.1"/>
    </source>
</evidence>
<name>A0A7T6Z2F2_9BACI</name>
<evidence type="ECO:0000313" key="12">
    <source>
        <dbReference type="Proteomes" id="UP000595823"/>
    </source>
</evidence>
<accession>A0A7T6Z2F2</accession>
<keyword evidence="12" id="KW-1185">Reference proteome</keyword>
<evidence type="ECO:0000256" key="9">
    <source>
        <dbReference type="SAM" id="Phobius"/>
    </source>
</evidence>
<dbReference type="GO" id="GO:0005886">
    <property type="term" value="C:plasma membrane"/>
    <property type="evidence" value="ECO:0007669"/>
    <property type="project" value="UniProtKB-SubCell"/>
</dbReference>
<dbReference type="KEGG" id="scia:HUG15_09150"/>
<evidence type="ECO:0000256" key="3">
    <source>
        <dbReference type="ARBA" id="ARBA00022475"/>
    </source>
</evidence>
<dbReference type="PANTHER" id="PTHR35011:SF5">
    <property type="entry name" value="SIALIC ACID TRAP TRANSPORTER SMALL PERMEASE PROTEIN SIAQ"/>
    <property type="match status" value="1"/>
</dbReference>
<comment type="similarity">
    <text evidence="8">Belongs to the TRAP transporter small permease family.</text>
</comment>
<evidence type="ECO:0000256" key="5">
    <source>
        <dbReference type="ARBA" id="ARBA00022692"/>
    </source>
</evidence>
<evidence type="ECO:0000256" key="8">
    <source>
        <dbReference type="ARBA" id="ARBA00038436"/>
    </source>
</evidence>
<evidence type="ECO:0000256" key="2">
    <source>
        <dbReference type="ARBA" id="ARBA00022448"/>
    </source>
</evidence>
<dbReference type="InterPro" id="IPR007387">
    <property type="entry name" value="TRAP_DctQ"/>
</dbReference>